<dbReference type="EMBL" id="GBRD01010337">
    <property type="protein sequence ID" value="JAG55487.1"/>
    <property type="molecule type" value="Transcribed_RNA"/>
</dbReference>
<reference evidence="3" key="3">
    <citation type="submission" date="2014-09" db="EMBL/GenBank/DDBJ databases">
        <authorList>
            <person name="Magalhaes I.L.F."/>
            <person name="Oliveira U."/>
            <person name="Santos F.R."/>
            <person name="Vidigal T.H.D.A."/>
            <person name="Brescovit A.D."/>
            <person name="Santos A.J."/>
        </authorList>
    </citation>
    <scope>NUCLEOTIDE SEQUENCE</scope>
</reference>
<name>A0A0A9YTW6_LYGHE</name>
<dbReference type="PANTHER" id="PTHR46466">
    <property type="entry name" value="GLYOXALASE DOMAIN-CONTAINING PROTEIN 4"/>
    <property type="match status" value="1"/>
</dbReference>
<reference evidence="2" key="1">
    <citation type="journal article" date="2014" name="PLoS ONE">
        <title>Transcriptome-Based Identification of ABC Transporters in the Western Tarnished Plant Bug Lygus hesperus.</title>
        <authorList>
            <person name="Hull J.J."/>
            <person name="Chaney K."/>
            <person name="Geib S.M."/>
            <person name="Fabrick J.A."/>
            <person name="Brent C.S."/>
            <person name="Walsh D."/>
            <person name="Lavine L.C."/>
        </authorList>
    </citation>
    <scope>NUCLEOTIDE SEQUENCE</scope>
</reference>
<dbReference type="InterPro" id="IPR029068">
    <property type="entry name" value="Glyas_Bleomycin-R_OHBP_Dase"/>
</dbReference>
<dbReference type="InterPro" id="IPR059155">
    <property type="entry name" value="GLOD4_dom"/>
</dbReference>
<evidence type="ECO:0000313" key="3">
    <source>
        <dbReference type="EMBL" id="JAG55487.1"/>
    </source>
</evidence>
<evidence type="ECO:0000259" key="1">
    <source>
        <dbReference type="Pfam" id="PF21207"/>
    </source>
</evidence>
<dbReference type="InterPro" id="IPR043193">
    <property type="entry name" value="GLOD4"/>
</dbReference>
<protein>
    <submittedName>
        <fullName evidence="2">Glyoxalase domain-containing protein 4</fullName>
    </submittedName>
</protein>
<gene>
    <name evidence="2" type="primary">Glod4_4</name>
    <name evidence="2" type="ORF">CM83_3898</name>
</gene>
<dbReference type="AlphaFoldDB" id="A0A0A9YTW6"/>
<feature type="domain" description="Glyoxalase" evidence="1">
    <location>
        <begin position="38"/>
        <end position="78"/>
    </location>
</feature>
<dbReference type="PANTHER" id="PTHR46466:SF1">
    <property type="entry name" value="GLYOXALASE DOMAIN-CONTAINING PROTEIN 4"/>
    <property type="match status" value="1"/>
</dbReference>
<dbReference type="Pfam" id="PF21207">
    <property type="entry name" value="GLOD4_N"/>
    <property type="match status" value="1"/>
</dbReference>
<evidence type="ECO:0000313" key="2">
    <source>
        <dbReference type="EMBL" id="JAG35061.1"/>
    </source>
</evidence>
<reference evidence="2" key="2">
    <citation type="submission" date="2014-07" db="EMBL/GenBank/DDBJ databases">
        <authorList>
            <person name="Hull J."/>
        </authorList>
    </citation>
    <scope>NUCLEOTIDE SEQUENCE</scope>
</reference>
<accession>A0A0A9YTW6</accession>
<sequence>MWSTTLFSYGDEYRNFSIQIIFSYDSDLKFTKGNGYSGMTIQNSSILSRARSAELPILEIKEGVYKVVTSPGGYRFFIIDKPEPSQADPIQKIHLMCSDEMNVLMFWHCVLGAKVNSHYFNHSTVVSFQDHGVKFKFRKTDEPIVIPSHGCRLTLSTTIDKLRELEKFMMDEHLEITFPLTPLNVSHDGHVLTMMVEDFDGHEIALVDEIDYDRQAIIDVAADEMLMMAMRKEKIYRGENPVVDENDARFFNFLDIFEDHEKCRGKNSFRILGPLVLPAYLMKDN</sequence>
<organism evidence="2">
    <name type="scientific">Lygus hesperus</name>
    <name type="common">Western plant bug</name>
    <dbReference type="NCBI Taxonomy" id="30085"/>
    <lineage>
        <taxon>Eukaryota</taxon>
        <taxon>Metazoa</taxon>
        <taxon>Ecdysozoa</taxon>
        <taxon>Arthropoda</taxon>
        <taxon>Hexapoda</taxon>
        <taxon>Insecta</taxon>
        <taxon>Pterygota</taxon>
        <taxon>Neoptera</taxon>
        <taxon>Paraneoptera</taxon>
        <taxon>Hemiptera</taxon>
        <taxon>Heteroptera</taxon>
        <taxon>Panheteroptera</taxon>
        <taxon>Cimicomorpha</taxon>
        <taxon>Miridae</taxon>
        <taxon>Mirini</taxon>
        <taxon>Lygus</taxon>
    </lineage>
</organism>
<proteinExistence type="predicted"/>
<dbReference type="EMBL" id="GBHO01008543">
    <property type="protein sequence ID" value="JAG35061.1"/>
    <property type="molecule type" value="Transcribed_RNA"/>
</dbReference>
<dbReference type="Gene3D" id="3.10.180.10">
    <property type="entry name" value="2,3-Dihydroxybiphenyl 1,2-Dioxygenase, domain 1"/>
    <property type="match status" value="2"/>
</dbReference>